<dbReference type="Proteomes" id="UP000433883">
    <property type="component" value="Unassembled WGS sequence"/>
</dbReference>
<comment type="caution">
    <text evidence="2">The sequence shown here is derived from an EMBL/GenBank/DDBJ whole genome shotgun (WGS) entry which is preliminary data.</text>
</comment>
<dbReference type="PANTHER" id="PTHR38795">
    <property type="entry name" value="DUF6604 DOMAIN-CONTAINING PROTEIN"/>
    <property type="match status" value="1"/>
</dbReference>
<proteinExistence type="predicted"/>
<evidence type="ECO:0000313" key="2">
    <source>
        <dbReference type="EMBL" id="KAE9961513.1"/>
    </source>
</evidence>
<dbReference type="InterPro" id="IPR046539">
    <property type="entry name" value="DUF6604"/>
</dbReference>
<dbReference type="Pfam" id="PF20253">
    <property type="entry name" value="DUF6604"/>
    <property type="match status" value="1"/>
</dbReference>
<reference evidence="2 3" key="1">
    <citation type="submission" date="2019-11" db="EMBL/GenBank/DDBJ databases">
        <title>Venturia inaequalis Genome Resource.</title>
        <authorList>
            <person name="Lichtner F.J."/>
        </authorList>
    </citation>
    <scope>NUCLEOTIDE SEQUENCE [LARGE SCALE GENOMIC DNA]</scope>
    <source>
        <strain evidence="2">Bline_iso_100314</strain>
    </source>
</reference>
<dbReference type="PANTHER" id="PTHR38795:SF1">
    <property type="entry name" value="DUF6604 DOMAIN-CONTAINING PROTEIN"/>
    <property type="match status" value="1"/>
</dbReference>
<dbReference type="EMBL" id="WNWQ01001473">
    <property type="protein sequence ID" value="KAE9961513.1"/>
    <property type="molecule type" value="Genomic_DNA"/>
</dbReference>
<evidence type="ECO:0000313" key="3">
    <source>
        <dbReference type="Proteomes" id="UP000433883"/>
    </source>
</evidence>
<gene>
    <name evidence="2" type="ORF">BLS_001887</name>
</gene>
<organism evidence="2 3">
    <name type="scientific">Venturia inaequalis</name>
    <name type="common">Apple scab fungus</name>
    <dbReference type="NCBI Taxonomy" id="5025"/>
    <lineage>
        <taxon>Eukaryota</taxon>
        <taxon>Fungi</taxon>
        <taxon>Dikarya</taxon>
        <taxon>Ascomycota</taxon>
        <taxon>Pezizomycotina</taxon>
        <taxon>Dothideomycetes</taxon>
        <taxon>Pleosporomycetidae</taxon>
        <taxon>Venturiales</taxon>
        <taxon>Venturiaceae</taxon>
        <taxon>Venturia</taxon>
    </lineage>
</organism>
<sequence length="798" mass="91113">MSFLPGFLQSTYRQYKEDTSTLTSWLAFTSINAGFVVAKGKESLSKKKNTKSNANRNTTRTFTVGQLLEQARYLVSRDTSILVVPEEIATATSRAINARAKCVDWFQRKFPGTKSASLERDNLQHKYFLDVMRMIRTTLQPFIETSDVKRASEKWRSANRFELLEVEDLEDNPAGESGIEGAVDALSLRPTAPEGKSPAVDNRSTDPNWMFMAFCTFQDFNAIREYLANLWADHKVGKVDLVIASVVTELAYYMMEKMERETLFPTVNGEKWNPNEVAWHFFIHCCRLRGLDCNEQDPNSLGEDWKLRAAGSSAMLDIAEWLCLDIQYPVNFWMKPTSPLKAIADNIGQYNPKIDRTKLDIEAKSREDHIILARVIPDMIIISNLTRAGTYLLIIQDALTKHFDAMNLKEIRPNNSISLLFGLRALLDIHAELRTSIDLARGRMIVISKLASQSERSYQSFVRKPFIQILGRESTHKEDAEDLRGLQFLLTNPDLEKDELMDLKNLVYRSRGLDPSKYLSMPHSPFSQNPILCGLYALRIQLESEETGMLGADYWWAIMPMAHLYNALKQVCTNPPSWPAMDRLIEAHTPEFLFLGGAPTALDICWRKARLAKGLSANMSLSPKAARERGVRKVRDFRKFQKNAPQLFRLIGKHLLPISKETLDHPKFGEMLLEPVQRFFAAKVKSRRERNEAIEPLDLLERVKAELQAELGRLRIDYLTLNRTSISIVQELRAEFISQWREVGFQGYDGGKDDVSSFPHCAEDTMLLAFLSEPFASGDHRVLKRAGEIIKMVLKRRD</sequence>
<name>A0A8H3U1F2_VENIN</name>
<protein>
    <recommendedName>
        <fullName evidence="1">DUF6604 domain-containing protein</fullName>
    </recommendedName>
</protein>
<evidence type="ECO:0000259" key="1">
    <source>
        <dbReference type="Pfam" id="PF20253"/>
    </source>
</evidence>
<accession>A0A8H3U1F2</accession>
<dbReference type="AlphaFoldDB" id="A0A8H3U1F2"/>
<feature type="domain" description="DUF6604" evidence="1">
    <location>
        <begin position="13"/>
        <end position="262"/>
    </location>
</feature>